<organism evidence="1 2">
    <name type="scientific">Sediminibacillus albus</name>
    <dbReference type="NCBI Taxonomy" id="407036"/>
    <lineage>
        <taxon>Bacteria</taxon>
        <taxon>Bacillati</taxon>
        <taxon>Bacillota</taxon>
        <taxon>Bacilli</taxon>
        <taxon>Bacillales</taxon>
        <taxon>Bacillaceae</taxon>
        <taxon>Sediminibacillus</taxon>
    </lineage>
</organism>
<keyword evidence="2" id="KW-1185">Reference proteome</keyword>
<protein>
    <submittedName>
        <fullName evidence="1">Uncharacterized protein</fullName>
    </submittedName>
</protein>
<dbReference type="Proteomes" id="UP000198694">
    <property type="component" value="Unassembled WGS sequence"/>
</dbReference>
<gene>
    <name evidence="1" type="ORF">SAMN05216243_0114</name>
</gene>
<reference evidence="1 2" key="1">
    <citation type="submission" date="2016-10" db="EMBL/GenBank/DDBJ databases">
        <authorList>
            <person name="de Groot N.N."/>
        </authorList>
    </citation>
    <scope>NUCLEOTIDE SEQUENCE [LARGE SCALE GENOMIC DNA]</scope>
    <source>
        <strain evidence="1 2">CGMCC 1.6502</strain>
    </source>
</reference>
<proteinExistence type="predicted"/>
<accession>A0A1G8VJJ1</accession>
<sequence length="58" mass="7045">MLTFELVKTHRQEIKQSVAVNRLNSKNQTRKIGQRKRNYHFWSYLLRKKQPVCCCHPC</sequence>
<evidence type="ECO:0000313" key="2">
    <source>
        <dbReference type="Proteomes" id="UP000198694"/>
    </source>
</evidence>
<name>A0A1G8VJJ1_9BACI</name>
<evidence type="ECO:0000313" key="1">
    <source>
        <dbReference type="EMBL" id="SDJ65495.1"/>
    </source>
</evidence>
<dbReference type="STRING" id="407036.SAMN05216243_0114"/>
<dbReference type="EMBL" id="FNFL01000001">
    <property type="protein sequence ID" value="SDJ65495.1"/>
    <property type="molecule type" value="Genomic_DNA"/>
</dbReference>
<dbReference type="AlphaFoldDB" id="A0A1G8VJJ1"/>